<evidence type="ECO:0000256" key="3">
    <source>
        <dbReference type="SAM" id="MobiDB-lite"/>
    </source>
</evidence>
<dbReference type="VEuPathDB" id="FungiDB:AeMF1_020880"/>
<evidence type="ECO:0000313" key="5">
    <source>
        <dbReference type="EMBL" id="KAF0724075.1"/>
    </source>
</evidence>
<gene>
    <name evidence="5" type="ORF">Ae201684_017183</name>
</gene>
<sequence length="371" mass="41578">MTIAQEYTFQHKCIQADPVGHFCENPRDSRACTRCVPRGAWRSTTFNPDLGIANIKAQIFKSNNIADVTSNLENSPHNTMHGTLDGAMANIFVSPADPVFYSHHATIDALHAIYYKCRVKGLGLSNQERQTNQLSFQGCRTPVGRVTAKSQLTMNVVINGKAIPDDDEPSVKAFFKDIPSEYYALTDTTQLGESSYAYELTELLGDLYAKCEKSGTATQVDQEDEAQRNDGQLSNIVVPVSTKGPSQRFLAWRREIQAAGEALNMTDNQIDDQVVRIRTLFYKNCLGGVTDFSQVFKTMWNVRKSWAKTILDKLRSRKAAIRIKSFPELNEKYFGCRGDELKTSSKSRRARKHAKAKAKTKAKKSKARKST</sequence>
<evidence type="ECO:0000259" key="4">
    <source>
        <dbReference type="PROSITE" id="PS00498"/>
    </source>
</evidence>
<protein>
    <recommendedName>
        <fullName evidence="4">Tyrosinase copper-binding domain-containing protein</fullName>
    </recommendedName>
</protein>
<dbReference type="PROSITE" id="PS00498">
    <property type="entry name" value="TYROSINASE_2"/>
    <property type="match status" value="1"/>
</dbReference>
<proteinExistence type="predicted"/>
<dbReference type="PANTHER" id="PTHR11474">
    <property type="entry name" value="TYROSINASE FAMILY MEMBER"/>
    <property type="match status" value="1"/>
</dbReference>
<dbReference type="SUPFAM" id="SSF48056">
    <property type="entry name" value="Di-copper centre-containing domain"/>
    <property type="match status" value="1"/>
</dbReference>
<feature type="region of interest" description="Disordered" evidence="3">
    <location>
        <begin position="341"/>
        <end position="371"/>
    </location>
</feature>
<name>A0A6G0WCQ5_9STRA</name>
<evidence type="ECO:0000256" key="2">
    <source>
        <dbReference type="ARBA" id="ARBA00023008"/>
    </source>
</evidence>
<feature type="domain" description="Tyrosinase copper-binding" evidence="4">
    <location>
        <begin position="97"/>
        <end position="108"/>
    </location>
</feature>
<dbReference type="Proteomes" id="UP000481153">
    <property type="component" value="Unassembled WGS sequence"/>
</dbReference>
<keyword evidence="2" id="KW-0186">Copper</keyword>
<dbReference type="InterPro" id="IPR050316">
    <property type="entry name" value="Tyrosinase/Hemocyanin"/>
</dbReference>
<dbReference type="InterPro" id="IPR002227">
    <property type="entry name" value="Tyrosinase_Cu-bd"/>
</dbReference>
<dbReference type="AlphaFoldDB" id="A0A6G0WCQ5"/>
<dbReference type="PANTHER" id="PTHR11474:SF126">
    <property type="entry name" value="TYROSINASE-LIKE PROTEIN TYR-1-RELATED"/>
    <property type="match status" value="1"/>
</dbReference>
<dbReference type="EMBL" id="VJMJ01000285">
    <property type="protein sequence ID" value="KAF0724075.1"/>
    <property type="molecule type" value="Genomic_DNA"/>
</dbReference>
<accession>A0A6G0WCQ5</accession>
<comment type="caution">
    <text evidence="5">The sequence shown here is derived from an EMBL/GenBank/DDBJ whole genome shotgun (WGS) entry which is preliminary data.</text>
</comment>
<evidence type="ECO:0000256" key="1">
    <source>
        <dbReference type="ARBA" id="ARBA00022723"/>
    </source>
</evidence>
<reference evidence="5 6" key="1">
    <citation type="submission" date="2019-07" db="EMBL/GenBank/DDBJ databases">
        <title>Genomics analysis of Aphanomyces spp. identifies a new class of oomycete effector associated with host adaptation.</title>
        <authorList>
            <person name="Gaulin E."/>
        </authorList>
    </citation>
    <scope>NUCLEOTIDE SEQUENCE [LARGE SCALE GENOMIC DNA]</scope>
    <source>
        <strain evidence="5 6">ATCC 201684</strain>
    </source>
</reference>
<dbReference type="Gene3D" id="1.10.1280.10">
    <property type="entry name" value="Di-copper center containing domain from catechol oxidase"/>
    <property type="match status" value="1"/>
</dbReference>
<dbReference type="InterPro" id="IPR008922">
    <property type="entry name" value="Di-copper_centre_dom_sf"/>
</dbReference>
<keyword evidence="6" id="KW-1185">Reference proteome</keyword>
<feature type="compositionally biased region" description="Basic residues" evidence="3">
    <location>
        <begin position="345"/>
        <end position="371"/>
    </location>
</feature>
<evidence type="ECO:0000313" key="6">
    <source>
        <dbReference type="Proteomes" id="UP000481153"/>
    </source>
</evidence>
<dbReference type="Pfam" id="PF00264">
    <property type="entry name" value="Tyrosinase"/>
    <property type="match status" value="1"/>
</dbReference>
<dbReference type="GO" id="GO:0046872">
    <property type="term" value="F:metal ion binding"/>
    <property type="evidence" value="ECO:0007669"/>
    <property type="project" value="UniProtKB-KW"/>
</dbReference>
<dbReference type="GO" id="GO:0016491">
    <property type="term" value="F:oxidoreductase activity"/>
    <property type="evidence" value="ECO:0007669"/>
    <property type="project" value="InterPro"/>
</dbReference>
<keyword evidence="1" id="KW-0479">Metal-binding</keyword>
<organism evidence="5 6">
    <name type="scientific">Aphanomyces euteiches</name>
    <dbReference type="NCBI Taxonomy" id="100861"/>
    <lineage>
        <taxon>Eukaryota</taxon>
        <taxon>Sar</taxon>
        <taxon>Stramenopiles</taxon>
        <taxon>Oomycota</taxon>
        <taxon>Saprolegniomycetes</taxon>
        <taxon>Saprolegniales</taxon>
        <taxon>Verrucalvaceae</taxon>
        <taxon>Aphanomyces</taxon>
    </lineage>
</organism>